<evidence type="ECO:0000313" key="3">
    <source>
        <dbReference type="Proteomes" id="UP000346198"/>
    </source>
</evidence>
<name>A0A6C2UKB8_9BACT</name>
<dbReference type="Gene3D" id="1.10.260.40">
    <property type="entry name" value="lambda repressor-like DNA-binding domains"/>
    <property type="match status" value="1"/>
</dbReference>
<dbReference type="Pfam" id="PF01381">
    <property type="entry name" value="HTH_3"/>
    <property type="match status" value="1"/>
</dbReference>
<dbReference type="PROSITE" id="PS50943">
    <property type="entry name" value="HTH_CROC1"/>
    <property type="match status" value="1"/>
</dbReference>
<proteinExistence type="predicted"/>
<sequence>MWALKTNSEVTGELVARCREVRLSQNMTQQEVAARAGISLRTYRRFEQENQISLERFVAVVHALNRMGDLELLLQPPPLRDLKELDSIAPKRKRARKS</sequence>
<gene>
    <name evidence="2" type="ORF">SCARR_02748</name>
</gene>
<dbReference type="SUPFAM" id="SSF47413">
    <property type="entry name" value="lambda repressor-like DNA-binding domains"/>
    <property type="match status" value="1"/>
</dbReference>
<dbReference type="RefSeq" id="WP_136062207.1">
    <property type="nucleotide sequence ID" value="NZ_CAAHFH010000002.1"/>
</dbReference>
<protein>
    <recommendedName>
        <fullName evidence="1">HTH cro/C1-type domain-containing protein</fullName>
    </recommendedName>
</protein>
<reference evidence="2 3" key="1">
    <citation type="submission" date="2019-04" db="EMBL/GenBank/DDBJ databases">
        <authorList>
            <person name="Van Vliet M D."/>
        </authorList>
    </citation>
    <scope>NUCLEOTIDE SEQUENCE [LARGE SCALE GENOMIC DNA]</scope>
    <source>
        <strain evidence="2 3">F21</strain>
    </source>
</reference>
<dbReference type="InterPro" id="IPR001387">
    <property type="entry name" value="Cro/C1-type_HTH"/>
</dbReference>
<dbReference type="Proteomes" id="UP000346198">
    <property type="component" value="Unassembled WGS sequence"/>
</dbReference>
<dbReference type="AlphaFoldDB" id="A0A6C2UKB8"/>
<organism evidence="2 3">
    <name type="scientific">Pontiella sulfatireligans</name>
    <dbReference type="NCBI Taxonomy" id="2750658"/>
    <lineage>
        <taxon>Bacteria</taxon>
        <taxon>Pseudomonadati</taxon>
        <taxon>Kiritimatiellota</taxon>
        <taxon>Kiritimatiellia</taxon>
        <taxon>Kiritimatiellales</taxon>
        <taxon>Pontiellaceae</taxon>
        <taxon>Pontiella</taxon>
    </lineage>
</organism>
<dbReference type="InterPro" id="IPR010982">
    <property type="entry name" value="Lambda_DNA-bd_dom_sf"/>
</dbReference>
<dbReference type="GO" id="GO:0003677">
    <property type="term" value="F:DNA binding"/>
    <property type="evidence" value="ECO:0007669"/>
    <property type="project" value="InterPro"/>
</dbReference>
<evidence type="ECO:0000259" key="1">
    <source>
        <dbReference type="PROSITE" id="PS50943"/>
    </source>
</evidence>
<dbReference type="SMART" id="SM00530">
    <property type="entry name" value="HTH_XRE"/>
    <property type="match status" value="1"/>
</dbReference>
<keyword evidence="3" id="KW-1185">Reference proteome</keyword>
<accession>A0A6C2UKB8</accession>
<feature type="domain" description="HTH cro/C1-type" evidence="1">
    <location>
        <begin position="19"/>
        <end position="70"/>
    </location>
</feature>
<dbReference type="EMBL" id="CAAHFH010000002">
    <property type="protein sequence ID" value="VGO20682.1"/>
    <property type="molecule type" value="Genomic_DNA"/>
</dbReference>
<evidence type="ECO:0000313" key="2">
    <source>
        <dbReference type="EMBL" id="VGO20682.1"/>
    </source>
</evidence>
<dbReference type="CDD" id="cd00093">
    <property type="entry name" value="HTH_XRE"/>
    <property type="match status" value="1"/>
</dbReference>